<sequence length="48" mass="5370">MLDFCNLGPREVIPLCISSAKGKVDEETTKHFIQQLGIKGRQNLLGRD</sequence>
<evidence type="ECO:0000313" key="1">
    <source>
        <dbReference type="EMBL" id="RZC84559.1"/>
    </source>
</evidence>
<reference evidence="1 2" key="1">
    <citation type="journal article" date="2018" name="Science">
        <title>The opium poppy genome and morphinan production.</title>
        <authorList>
            <person name="Guo L."/>
            <person name="Winzer T."/>
            <person name="Yang X."/>
            <person name="Li Y."/>
            <person name="Ning Z."/>
            <person name="He Z."/>
            <person name="Teodor R."/>
            <person name="Lu Y."/>
            <person name="Bowser T.A."/>
            <person name="Graham I.A."/>
            <person name="Ye K."/>
        </authorList>
    </citation>
    <scope>NUCLEOTIDE SEQUENCE [LARGE SCALE GENOMIC DNA]</scope>
    <source>
        <strain evidence="2">cv. HN1</strain>
        <tissue evidence="1">Leaves</tissue>
    </source>
</reference>
<organism evidence="1 2">
    <name type="scientific">Papaver somniferum</name>
    <name type="common">Opium poppy</name>
    <dbReference type="NCBI Taxonomy" id="3469"/>
    <lineage>
        <taxon>Eukaryota</taxon>
        <taxon>Viridiplantae</taxon>
        <taxon>Streptophyta</taxon>
        <taxon>Embryophyta</taxon>
        <taxon>Tracheophyta</taxon>
        <taxon>Spermatophyta</taxon>
        <taxon>Magnoliopsida</taxon>
        <taxon>Ranunculales</taxon>
        <taxon>Papaveraceae</taxon>
        <taxon>Papaveroideae</taxon>
        <taxon>Papaver</taxon>
    </lineage>
</organism>
<accession>A0A4Y7LK64</accession>
<dbReference type="Proteomes" id="UP000316621">
    <property type="component" value="Chromosome 11"/>
</dbReference>
<protein>
    <submittedName>
        <fullName evidence="1">Uncharacterized protein</fullName>
    </submittedName>
</protein>
<keyword evidence="2" id="KW-1185">Reference proteome</keyword>
<dbReference type="AlphaFoldDB" id="A0A4Y7LK64"/>
<evidence type="ECO:0000313" key="2">
    <source>
        <dbReference type="Proteomes" id="UP000316621"/>
    </source>
</evidence>
<dbReference type="EMBL" id="CM010725">
    <property type="protein sequence ID" value="RZC84559.1"/>
    <property type="molecule type" value="Genomic_DNA"/>
</dbReference>
<dbReference type="Gramene" id="RZC84559">
    <property type="protein sequence ID" value="RZC84559"/>
    <property type="gene ID" value="C5167_047344"/>
</dbReference>
<name>A0A4Y7LK64_PAPSO</name>
<proteinExistence type="predicted"/>
<gene>
    <name evidence="1" type="ORF">C5167_047344</name>
</gene>